<dbReference type="Gene3D" id="1.10.3090.10">
    <property type="entry name" value="cca-adding enzyme, domain 2"/>
    <property type="match status" value="1"/>
</dbReference>
<dbReference type="PANTHER" id="PTHR47545">
    <property type="entry name" value="MULTIFUNCTIONAL CCA PROTEIN"/>
    <property type="match status" value="1"/>
</dbReference>
<sequence length="155" mass="17845">MAEVKDLFAFWKYDLFPYVLGGPIGEIDDKGFVFATTYRLWFKPIKILPLQAGIDLWSELEKLKRNYKATLEDIKEECKEELFKILDLRKIRKAILLLMETGLLQYILPEVDALDQVPQPPQYHPEGSAGEHSILVAEELTDQPTLLIFAGLLHD</sequence>
<evidence type="ECO:0000313" key="3">
    <source>
        <dbReference type="EMBL" id="KKL70173.1"/>
    </source>
</evidence>
<dbReference type="PANTHER" id="PTHR47545:SF1">
    <property type="entry name" value="MULTIFUNCTIONAL CCA PROTEIN"/>
    <property type="match status" value="1"/>
</dbReference>
<dbReference type="InterPro" id="IPR050124">
    <property type="entry name" value="tRNA_CCA-adding_enzyme"/>
</dbReference>
<feature type="domain" description="tRNA nucleotidyltransferase/poly(A) polymerase RNA and SrmB- binding" evidence="2">
    <location>
        <begin position="79"/>
        <end position="113"/>
    </location>
</feature>
<reference evidence="3" key="1">
    <citation type="journal article" date="2015" name="Nature">
        <title>Complex archaea that bridge the gap between prokaryotes and eukaryotes.</title>
        <authorList>
            <person name="Spang A."/>
            <person name="Saw J.H."/>
            <person name="Jorgensen S.L."/>
            <person name="Zaremba-Niedzwiedzka K."/>
            <person name="Martijn J."/>
            <person name="Lind A.E."/>
            <person name="van Eijk R."/>
            <person name="Schleper C."/>
            <person name="Guy L."/>
            <person name="Ettema T.J."/>
        </authorList>
    </citation>
    <scope>NUCLEOTIDE SEQUENCE</scope>
</reference>
<evidence type="ECO:0000256" key="1">
    <source>
        <dbReference type="ARBA" id="ARBA00022741"/>
    </source>
</evidence>
<keyword evidence="1" id="KW-0547">Nucleotide-binding</keyword>
<proteinExistence type="predicted"/>
<name>A0A0F9E7Z8_9ZZZZ</name>
<dbReference type="InterPro" id="IPR032828">
    <property type="entry name" value="PolyA_RNA-bd"/>
</dbReference>
<feature type="non-terminal residue" evidence="3">
    <location>
        <position position="155"/>
    </location>
</feature>
<dbReference type="Pfam" id="PF12627">
    <property type="entry name" value="PolyA_pol_RNAbd"/>
    <property type="match status" value="1"/>
</dbReference>
<dbReference type="EMBL" id="LAZR01025977">
    <property type="protein sequence ID" value="KKL70173.1"/>
    <property type="molecule type" value="Genomic_DNA"/>
</dbReference>
<gene>
    <name evidence="3" type="ORF">LCGC14_2107610</name>
</gene>
<dbReference type="AlphaFoldDB" id="A0A0F9E7Z8"/>
<accession>A0A0F9E7Z8</accession>
<organism evidence="3">
    <name type="scientific">marine sediment metagenome</name>
    <dbReference type="NCBI Taxonomy" id="412755"/>
    <lineage>
        <taxon>unclassified sequences</taxon>
        <taxon>metagenomes</taxon>
        <taxon>ecological metagenomes</taxon>
    </lineage>
</organism>
<comment type="caution">
    <text evidence="3">The sequence shown here is derived from an EMBL/GenBank/DDBJ whole genome shotgun (WGS) entry which is preliminary data.</text>
</comment>
<dbReference type="GO" id="GO:0000166">
    <property type="term" value="F:nucleotide binding"/>
    <property type="evidence" value="ECO:0007669"/>
    <property type="project" value="UniProtKB-KW"/>
</dbReference>
<dbReference type="SUPFAM" id="SSF81891">
    <property type="entry name" value="Poly A polymerase C-terminal region-like"/>
    <property type="match status" value="1"/>
</dbReference>
<protein>
    <recommendedName>
        <fullName evidence="2">tRNA nucleotidyltransferase/poly(A) polymerase RNA and SrmB- binding domain-containing protein</fullName>
    </recommendedName>
</protein>
<evidence type="ECO:0000259" key="2">
    <source>
        <dbReference type="Pfam" id="PF12627"/>
    </source>
</evidence>